<gene>
    <name evidence="1" type="ORF">SCAR479_06859</name>
</gene>
<keyword evidence="2" id="KW-1185">Reference proteome</keyword>
<dbReference type="EMBL" id="JARVKM010000027">
    <property type="protein sequence ID" value="KAK9776536.1"/>
    <property type="molecule type" value="Genomic_DNA"/>
</dbReference>
<comment type="caution">
    <text evidence="1">The sequence shown here is derived from an EMBL/GenBank/DDBJ whole genome shotgun (WGS) entry which is preliminary data.</text>
</comment>
<sequence length="92" mass="9990">MPFSTNLAVHALIAEISPWTRVTRQRPFSSSENVEQLTGRVAGPEVGTFADDLIGRVVDDDGAVGRKWASIFISAVWGMYLSKANLRAALSI</sequence>
<proteinExistence type="predicted"/>
<evidence type="ECO:0000313" key="2">
    <source>
        <dbReference type="Proteomes" id="UP001465668"/>
    </source>
</evidence>
<organism evidence="1 2">
    <name type="scientific">Seiridium cardinale</name>
    <dbReference type="NCBI Taxonomy" id="138064"/>
    <lineage>
        <taxon>Eukaryota</taxon>
        <taxon>Fungi</taxon>
        <taxon>Dikarya</taxon>
        <taxon>Ascomycota</taxon>
        <taxon>Pezizomycotina</taxon>
        <taxon>Sordariomycetes</taxon>
        <taxon>Xylariomycetidae</taxon>
        <taxon>Amphisphaeriales</taxon>
        <taxon>Sporocadaceae</taxon>
        <taxon>Seiridium</taxon>
    </lineage>
</organism>
<name>A0ABR2XRW0_9PEZI</name>
<protein>
    <submittedName>
        <fullName evidence="1">Uncharacterized protein</fullName>
    </submittedName>
</protein>
<accession>A0ABR2XRW0</accession>
<dbReference type="Proteomes" id="UP001465668">
    <property type="component" value="Unassembled WGS sequence"/>
</dbReference>
<evidence type="ECO:0000313" key="1">
    <source>
        <dbReference type="EMBL" id="KAK9776536.1"/>
    </source>
</evidence>
<reference evidence="1 2" key="1">
    <citation type="submission" date="2024-02" db="EMBL/GenBank/DDBJ databases">
        <title>First draft genome assembly of two strains of Seiridium cardinale.</title>
        <authorList>
            <person name="Emiliani G."/>
            <person name="Scali E."/>
        </authorList>
    </citation>
    <scope>NUCLEOTIDE SEQUENCE [LARGE SCALE GENOMIC DNA]</scope>
    <source>
        <strain evidence="1 2">BM-138-000479</strain>
    </source>
</reference>